<sequence>MNDLILRCKDRLDKSLMPGGYNIGLNCGVVAGQSVPHCHCHLIPRYQGDVQDPRGGVRGVIPDRQQY</sequence>
<dbReference type="GO" id="GO:0003824">
    <property type="term" value="F:catalytic activity"/>
    <property type="evidence" value="ECO:0007669"/>
    <property type="project" value="InterPro"/>
</dbReference>
<dbReference type="Gene3D" id="3.30.428.10">
    <property type="entry name" value="HIT-like"/>
    <property type="match status" value="1"/>
</dbReference>
<accession>A0A423UFH4</accession>
<dbReference type="InterPro" id="IPR036265">
    <property type="entry name" value="HIT-like_sf"/>
</dbReference>
<evidence type="ECO:0000313" key="3">
    <source>
        <dbReference type="EMBL" id="ROT87462.1"/>
    </source>
</evidence>
<comment type="caution">
    <text evidence="3">The sequence shown here is derived from an EMBL/GenBank/DDBJ whole genome shotgun (WGS) entry which is preliminary data.</text>
</comment>
<dbReference type="PANTHER" id="PTHR42997:SF1">
    <property type="entry name" value="AP-4-A PHOSPHORYLASE"/>
    <property type="match status" value="1"/>
</dbReference>
<evidence type="ECO:0000313" key="4">
    <source>
        <dbReference type="Proteomes" id="UP000285266"/>
    </source>
</evidence>
<organism evidence="3 4">
    <name type="scientific">Bifidobacterium mongoliense</name>
    <dbReference type="NCBI Taxonomy" id="518643"/>
    <lineage>
        <taxon>Bacteria</taxon>
        <taxon>Bacillati</taxon>
        <taxon>Actinomycetota</taxon>
        <taxon>Actinomycetes</taxon>
        <taxon>Bifidobacteriales</taxon>
        <taxon>Bifidobacteriaceae</taxon>
        <taxon>Bifidobacterium</taxon>
    </lineage>
</organism>
<name>A0A423UFH4_9BIFI</name>
<dbReference type="Proteomes" id="UP000285266">
    <property type="component" value="Unassembled WGS sequence"/>
</dbReference>
<evidence type="ECO:0000256" key="1">
    <source>
        <dbReference type="PROSITE-ProRule" id="PRU00464"/>
    </source>
</evidence>
<evidence type="ECO:0000259" key="2">
    <source>
        <dbReference type="PROSITE" id="PS51084"/>
    </source>
</evidence>
<dbReference type="SUPFAM" id="SSF54197">
    <property type="entry name" value="HIT-like"/>
    <property type="match status" value="1"/>
</dbReference>
<dbReference type="AlphaFoldDB" id="A0A423UFH4"/>
<dbReference type="PANTHER" id="PTHR42997">
    <property type="entry name" value="HIT FAMILY HYDROLASE"/>
    <property type="match status" value="1"/>
</dbReference>
<dbReference type="EMBL" id="QRAJ01000001">
    <property type="protein sequence ID" value="ROT87462.1"/>
    <property type="molecule type" value="Genomic_DNA"/>
</dbReference>
<dbReference type="InterPro" id="IPR052908">
    <property type="entry name" value="AP-4-A_phosphorylase"/>
</dbReference>
<dbReference type="PROSITE" id="PS51084">
    <property type="entry name" value="HIT_2"/>
    <property type="match status" value="1"/>
</dbReference>
<feature type="short sequence motif" description="Histidine triad motif" evidence="1">
    <location>
        <begin position="37"/>
        <end position="41"/>
    </location>
</feature>
<gene>
    <name evidence="3" type="ORF">BMONG18_0002</name>
</gene>
<dbReference type="InterPro" id="IPR011146">
    <property type="entry name" value="HIT-like"/>
</dbReference>
<dbReference type="Pfam" id="PF01230">
    <property type="entry name" value="HIT"/>
    <property type="match status" value="1"/>
</dbReference>
<protein>
    <submittedName>
        <fullName evidence="3">Histidine triad (HIT) protein</fullName>
    </submittedName>
</protein>
<reference evidence="3 4" key="1">
    <citation type="submission" date="2018-07" db="EMBL/GenBank/DDBJ databases">
        <title>The role of parmesan cheese in vectoring bovine microbiota.</title>
        <authorList>
            <person name="Lugli G.A."/>
            <person name="Milani C."/>
        </authorList>
    </citation>
    <scope>NUCLEOTIDE SEQUENCE [LARGE SCALE GENOMIC DNA]</scope>
    <source>
        <strain evidence="3 4">BMONG18</strain>
    </source>
</reference>
<feature type="domain" description="HIT" evidence="2">
    <location>
        <begin position="1"/>
        <end position="52"/>
    </location>
</feature>
<proteinExistence type="predicted"/>